<dbReference type="GO" id="GO:0006355">
    <property type="term" value="P:regulation of DNA-templated transcription"/>
    <property type="evidence" value="ECO:0007669"/>
    <property type="project" value="InterPro"/>
</dbReference>
<name>A0A2U1F669_9PSEU</name>
<dbReference type="PROSITE" id="PS00622">
    <property type="entry name" value="HTH_LUXR_1"/>
    <property type="match status" value="1"/>
</dbReference>
<evidence type="ECO:0000259" key="3">
    <source>
        <dbReference type="PROSITE" id="PS50043"/>
    </source>
</evidence>
<dbReference type="GO" id="GO:0004016">
    <property type="term" value="F:adenylate cyclase activity"/>
    <property type="evidence" value="ECO:0007669"/>
    <property type="project" value="TreeGrafter"/>
</dbReference>
<evidence type="ECO:0000256" key="2">
    <source>
        <dbReference type="ARBA" id="ARBA00022840"/>
    </source>
</evidence>
<organism evidence="4 5">
    <name type="scientific">Actinomycetospora cinnamomea</name>
    <dbReference type="NCBI Taxonomy" id="663609"/>
    <lineage>
        <taxon>Bacteria</taxon>
        <taxon>Bacillati</taxon>
        <taxon>Actinomycetota</taxon>
        <taxon>Actinomycetes</taxon>
        <taxon>Pseudonocardiales</taxon>
        <taxon>Pseudonocardiaceae</taxon>
        <taxon>Actinomycetospora</taxon>
    </lineage>
</organism>
<dbReference type="GO" id="GO:0005524">
    <property type="term" value="F:ATP binding"/>
    <property type="evidence" value="ECO:0007669"/>
    <property type="project" value="UniProtKB-KW"/>
</dbReference>
<dbReference type="InterPro" id="IPR000792">
    <property type="entry name" value="Tscrpt_reg_LuxR_C"/>
</dbReference>
<dbReference type="Gene3D" id="3.40.50.300">
    <property type="entry name" value="P-loop containing nucleotide triphosphate hydrolases"/>
    <property type="match status" value="1"/>
</dbReference>
<dbReference type="InterPro" id="IPR027417">
    <property type="entry name" value="P-loop_NTPase"/>
</dbReference>
<dbReference type="AlphaFoldDB" id="A0A2U1F669"/>
<dbReference type="Pfam" id="PF00196">
    <property type="entry name" value="GerE"/>
    <property type="match status" value="1"/>
</dbReference>
<evidence type="ECO:0000256" key="1">
    <source>
        <dbReference type="ARBA" id="ARBA00022741"/>
    </source>
</evidence>
<accession>A0A2U1F669</accession>
<dbReference type="SUPFAM" id="SSF46894">
    <property type="entry name" value="C-terminal effector domain of the bipartite response regulators"/>
    <property type="match status" value="1"/>
</dbReference>
<dbReference type="InterPro" id="IPR036388">
    <property type="entry name" value="WH-like_DNA-bd_sf"/>
</dbReference>
<dbReference type="SUPFAM" id="SSF52540">
    <property type="entry name" value="P-loop containing nucleoside triphosphate hydrolases"/>
    <property type="match status" value="1"/>
</dbReference>
<dbReference type="Gene3D" id="1.10.10.10">
    <property type="entry name" value="Winged helix-like DNA-binding domain superfamily/Winged helix DNA-binding domain"/>
    <property type="match status" value="1"/>
</dbReference>
<comment type="caution">
    <text evidence="4">The sequence shown here is derived from an EMBL/GenBank/DDBJ whole genome shotgun (WGS) entry which is preliminary data.</text>
</comment>
<dbReference type="PROSITE" id="PS50043">
    <property type="entry name" value="HTH_LUXR_2"/>
    <property type="match status" value="1"/>
</dbReference>
<dbReference type="OrthoDB" id="3197423at2"/>
<sequence length="880" mass="92923">MPDSWPLVGRGEVLSTVTRLARTGRRAGVVIVGPPGCGRTRLARAALAAVAGDAEGPTWAPRWLIATSATAPFPLGAVSHLLSGQGADLGENPLFAARRRLVADAGGARLLLAVDDAHWLDGTSAALVQQLAAADEAFVIVTVPSGTPVRDAVFALWKEGLADRLDIGDLERADHDTLLRSALGDHVDEATLRRLWDLSRGNPLFLRELVDAARAAGTLRRVGQVWRWDGPVEPTPRLVELVERQMGRRSPEDLELLTLIAFGEPLGSELLAGTVAPETLTRLEHDGLLSSVQRGRRVDVSLTHPLHAEVLRRQASPWQTRQAFRRLTEALERTGARRGLDRARLLWWREEQGIAAGADDLVSTAEAVLASDRRLATQLARAAIGRSASTATTLRLGRVLVALALADDAERVLAAAMADRDATGHDARAHRALALLRVPNLCWGLHDLRTALRVVDEIDPPTGGDGTGTVEPGVAVLRAYRRLMTGCPVGPDPALESGAHPDPDLLDPDAADHGLAVAALAAALAGDHARALALAERAEAAAPPGRPRSWTGYEARTARWYAHLLDADLPAAEAVAQRLREEALLESAPEPASLAATWLGIVAARRGRLPEAVRWLQEAAAAVRASRFPFTLPLVSEIAVALASLGGLDRARAALAEAEPLGDEVLFSAWTWTARVWLAGLGGRRGEAVRMALDTPARAGRLAVLQSLHAVVRIGEAPPAVVAELDRLAARGTGRLHDLYAAHARAVADADPRALDTAAQAFADRGMLLLAAEAAAQACAAHRAAGRPSSARASAVRARGWAPAAAVTPALALLDGADELTPRETEIASLAAGGLTSRAIASQLVVSVRTVDNVLASVYQKLGITGRAELPDVVGLPTTR</sequence>
<keyword evidence="2" id="KW-0067">ATP-binding</keyword>
<evidence type="ECO:0000313" key="5">
    <source>
        <dbReference type="Proteomes" id="UP000245639"/>
    </source>
</evidence>
<dbReference type="Gene3D" id="1.25.40.10">
    <property type="entry name" value="Tetratricopeptide repeat domain"/>
    <property type="match status" value="1"/>
</dbReference>
<keyword evidence="1" id="KW-0547">Nucleotide-binding</keyword>
<dbReference type="PRINTS" id="PR00038">
    <property type="entry name" value="HTHLUXR"/>
</dbReference>
<dbReference type="CDD" id="cd06170">
    <property type="entry name" value="LuxR_C_like"/>
    <property type="match status" value="1"/>
</dbReference>
<dbReference type="InterPro" id="IPR016032">
    <property type="entry name" value="Sig_transdc_resp-reg_C-effctor"/>
</dbReference>
<dbReference type="PANTHER" id="PTHR16305:SF28">
    <property type="entry name" value="GUANYLATE CYCLASE DOMAIN-CONTAINING PROTEIN"/>
    <property type="match status" value="1"/>
</dbReference>
<proteinExistence type="predicted"/>
<dbReference type="SMART" id="SM00421">
    <property type="entry name" value="HTH_LUXR"/>
    <property type="match status" value="1"/>
</dbReference>
<dbReference type="EMBL" id="QEKW01000011">
    <property type="protein sequence ID" value="PVZ07668.1"/>
    <property type="molecule type" value="Genomic_DNA"/>
</dbReference>
<protein>
    <submittedName>
        <fullName evidence="4">Regulatory LuxR family protein</fullName>
    </submittedName>
</protein>
<dbReference type="PANTHER" id="PTHR16305">
    <property type="entry name" value="TESTICULAR SOLUBLE ADENYLYL CYCLASE"/>
    <property type="match status" value="1"/>
</dbReference>
<dbReference type="GO" id="GO:0005737">
    <property type="term" value="C:cytoplasm"/>
    <property type="evidence" value="ECO:0007669"/>
    <property type="project" value="TreeGrafter"/>
</dbReference>
<gene>
    <name evidence="4" type="ORF">C8D89_11139</name>
</gene>
<dbReference type="InterPro" id="IPR011990">
    <property type="entry name" value="TPR-like_helical_dom_sf"/>
</dbReference>
<dbReference type="GO" id="GO:0003677">
    <property type="term" value="F:DNA binding"/>
    <property type="evidence" value="ECO:0007669"/>
    <property type="project" value="InterPro"/>
</dbReference>
<keyword evidence="5" id="KW-1185">Reference proteome</keyword>
<evidence type="ECO:0000313" key="4">
    <source>
        <dbReference type="EMBL" id="PVZ07668.1"/>
    </source>
</evidence>
<dbReference type="InterPro" id="IPR041664">
    <property type="entry name" value="AAA_16"/>
</dbReference>
<dbReference type="Proteomes" id="UP000245639">
    <property type="component" value="Unassembled WGS sequence"/>
</dbReference>
<feature type="domain" description="HTH luxR-type" evidence="3">
    <location>
        <begin position="813"/>
        <end position="880"/>
    </location>
</feature>
<reference evidence="4 5" key="1">
    <citation type="submission" date="2018-04" db="EMBL/GenBank/DDBJ databases">
        <title>Genomic Encyclopedia of Type Strains, Phase IV (KMG-IV): sequencing the most valuable type-strain genomes for metagenomic binning, comparative biology and taxonomic classification.</title>
        <authorList>
            <person name="Goeker M."/>
        </authorList>
    </citation>
    <scope>NUCLEOTIDE SEQUENCE [LARGE SCALE GENOMIC DNA]</scope>
    <source>
        <strain evidence="4 5">DSM 45771</strain>
    </source>
</reference>
<dbReference type="RefSeq" id="WP_116709737.1">
    <property type="nucleotide sequence ID" value="NZ_QEKW01000011.1"/>
</dbReference>
<dbReference type="Pfam" id="PF13191">
    <property type="entry name" value="AAA_16"/>
    <property type="match status" value="1"/>
</dbReference>